<dbReference type="Gene3D" id="2.40.40.20">
    <property type="match status" value="1"/>
</dbReference>
<dbReference type="SUPFAM" id="SSF54585">
    <property type="entry name" value="Cdc48 domain 2-like"/>
    <property type="match status" value="1"/>
</dbReference>
<evidence type="ECO:0000256" key="1">
    <source>
        <dbReference type="ARBA" id="ARBA00022741"/>
    </source>
</evidence>
<dbReference type="Proteomes" id="UP000663881">
    <property type="component" value="Unassembled WGS sequence"/>
</dbReference>
<dbReference type="Gene3D" id="3.40.50.300">
    <property type="entry name" value="P-loop containing nucleotide triphosphate hydrolases"/>
    <property type="match status" value="1"/>
</dbReference>
<gene>
    <name evidence="5" type="ORF">OKA104_LOCUS15445</name>
    <name evidence="4" type="ORF">VCS650_LOCUS35607</name>
</gene>
<dbReference type="Pfam" id="PF00004">
    <property type="entry name" value="AAA"/>
    <property type="match status" value="1"/>
</dbReference>
<name>A0A818XYC5_9BILA</name>
<dbReference type="InterPro" id="IPR003959">
    <property type="entry name" value="ATPase_AAA_core"/>
</dbReference>
<evidence type="ECO:0000313" key="5">
    <source>
        <dbReference type="EMBL" id="CAF3746837.1"/>
    </source>
</evidence>
<dbReference type="PANTHER" id="PTHR48470">
    <property type="entry name" value="CELL DIVISION CONTROL PROTEIN 48 C ISOFORM 1"/>
    <property type="match status" value="1"/>
</dbReference>
<feature type="domain" description="ATPase AAA-type core" evidence="3">
    <location>
        <begin position="159"/>
        <end position="226"/>
    </location>
</feature>
<protein>
    <recommendedName>
        <fullName evidence="3">ATPase AAA-type core domain-containing protein</fullName>
    </recommendedName>
</protein>
<accession>A0A818XYC5</accession>
<dbReference type="SUPFAM" id="SSF52540">
    <property type="entry name" value="P-loop containing nucleoside triphosphate hydrolases"/>
    <property type="match status" value="1"/>
</dbReference>
<comment type="caution">
    <text evidence="5">The sequence shown here is derived from an EMBL/GenBank/DDBJ whole genome shotgun (WGS) entry which is preliminary data.</text>
</comment>
<dbReference type="InterPro" id="IPR029067">
    <property type="entry name" value="CDC48_domain_2-like_sf"/>
</dbReference>
<dbReference type="EMBL" id="CAJNON010000815">
    <property type="protein sequence ID" value="CAF1384752.1"/>
    <property type="molecule type" value="Genomic_DNA"/>
</dbReference>
<reference evidence="5" key="1">
    <citation type="submission" date="2021-02" db="EMBL/GenBank/DDBJ databases">
        <authorList>
            <person name="Nowell W R."/>
        </authorList>
    </citation>
    <scope>NUCLEOTIDE SEQUENCE</scope>
</reference>
<dbReference type="InterPro" id="IPR027417">
    <property type="entry name" value="P-loop_NTPase"/>
</dbReference>
<dbReference type="EMBL" id="CAJOAY010000849">
    <property type="protein sequence ID" value="CAF3746837.1"/>
    <property type="molecule type" value="Genomic_DNA"/>
</dbReference>
<sequence>MVLLQHEECRTIGIIAQDEKCARDHIRLNRTATYNLSVRFNDIIKIKRCEDIEDGKNIFVALFEDTLPITTVGLYEVYLTRYFASTDKSKIYNGNVFSVPVANRAIKFKIANNTGNSYCIVGEKTVIHLDDKPTDRTEGEGLINYIGYQDIGDANDESSARIFIDELDRIASKRGKTYDKVEHSIALQLLILMDEIKKHSHVTVIAATNRSHATDSELYSFDCKVYLGIPDSAGRSKILRILIQYTEIADTTKTL</sequence>
<dbReference type="Proteomes" id="UP000663891">
    <property type="component" value="Unassembled WGS sequence"/>
</dbReference>
<organism evidence="5 6">
    <name type="scientific">Adineta steineri</name>
    <dbReference type="NCBI Taxonomy" id="433720"/>
    <lineage>
        <taxon>Eukaryota</taxon>
        <taxon>Metazoa</taxon>
        <taxon>Spiralia</taxon>
        <taxon>Gnathifera</taxon>
        <taxon>Rotifera</taxon>
        <taxon>Eurotatoria</taxon>
        <taxon>Bdelloidea</taxon>
        <taxon>Adinetida</taxon>
        <taxon>Adinetidae</taxon>
        <taxon>Adineta</taxon>
    </lineage>
</organism>
<dbReference type="PANTHER" id="PTHR48470:SF1">
    <property type="entry name" value="CELL DIVISION CONTROL PROTEIN 48 C ISOFORM 1"/>
    <property type="match status" value="1"/>
</dbReference>
<proteinExistence type="predicted"/>
<dbReference type="GO" id="GO:0016887">
    <property type="term" value="F:ATP hydrolysis activity"/>
    <property type="evidence" value="ECO:0007669"/>
    <property type="project" value="InterPro"/>
</dbReference>
<dbReference type="InterPro" id="IPR055278">
    <property type="entry name" value="CDC48c"/>
</dbReference>
<keyword evidence="2" id="KW-0067">ATP-binding</keyword>
<dbReference type="Gene3D" id="1.10.8.60">
    <property type="match status" value="1"/>
</dbReference>
<dbReference type="GO" id="GO:0005524">
    <property type="term" value="F:ATP binding"/>
    <property type="evidence" value="ECO:0007669"/>
    <property type="project" value="UniProtKB-KW"/>
</dbReference>
<evidence type="ECO:0000259" key="3">
    <source>
        <dbReference type="Pfam" id="PF00004"/>
    </source>
</evidence>
<evidence type="ECO:0000256" key="2">
    <source>
        <dbReference type="ARBA" id="ARBA00022840"/>
    </source>
</evidence>
<dbReference type="Gene3D" id="3.10.330.10">
    <property type="match status" value="1"/>
</dbReference>
<evidence type="ECO:0000313" key="4">
    <source>
        <dbReference type="EMBL" id="CAF1384752.1"/>
    </source>
</evidence>
<keyword evidence="1" id="KW-0547">Nucleotide-binding</keyword>
<dbReference type="AlphaFoldDB" id="A0A818XYC5"/>
<evidence type="ECO:0000313" key="6">
    <source>
        <dbReference type="Proteomes" id="UP000663881"/>
    </source>
</evidence>